<evidence type="ECO:0000313" key="2">
    <source>
        <dbReference type="Proteomes" id="UP001595839"/>
    </source>
</evidence>
<dbReference type="EMBL" id="JBHSFK010000003">
    <property type="protein sequence ID" value="MFC4499186.1"/>
    <property type="molecule type" value="Genomic_DNA"/>
</dbReference>
<name>A0ABV9AJB7_9ACTN</name>
<dbReference type="Proteomes" id="UP001595839">
    <property type="component" value="Unassembled WGS sequence"/>
</dbReference>
<protein>
    <submittedName>
        <fullName evidence="1">DUF1772 domain-containing protein</fullName>
    </submittedName>
</protein>
<gene>
    <name evidence="1" type="ORF">ACFPIH_06555</name>
</gene>
<organism evidence="1 2">
    <name type="scientific">Streptomyces vulcanius</name>
    <dbReference type="NCBI Taxonomy" id="1441876"/>
    <lineage>
        <taxon>Bacteria</taxon>
        <taxon>Bacillati</taxon>
        <taxon>Actinomycetota</taxon>
        <taxon>Actinomycetes</taxon>
        <taxon>Kitasatosporales</taxon>
        <taxon>Streptomycetaceae</taxon>
        <taxon>Streptomyces</taxon>
    </lineage>
</organism>
<accession>A0ABV9AJB7</accession>
<proteinExistence type="predicted"/>
<dbReference type="RefSeq" id="WP_381182154.1">
    <property type="nucleotide sequence ID" value="NZ_JBHSFK010000003.1"/>
</dbReference>
<keyword evidence="2" id="KW-1185">Reference proteome</keyword>
<evidence type="ECO:0000313" key="1">
    <source>
        <dbReference type="EMBL" id="MFC4499186.1"/>
    </source>
</evidence>
<comment type="caution">
    <text evidence="1">The sequence shown here is derived from an EMBL/GenBank/DDBJ whole genome shotgun (WGS) entry which is preliminary data.</text>
</comment>
<sequence>MAVDVLAGLLLLLTGALAGVLVAVEIAVVPMLADLPGERYVQVHRLLDPRFDPLMPTVDKIGLGVGLLLIWLAPGAQAKAAFGVAEAGLIGVALVSELSNVRINRFIDTWQVDRLPHTWAETRARWARSNRGRTWIALAGFAAAIVGTHLV</sequence>
<reference evidence="2" key="1">
    <citation type="journal article" date="2019" name="Int. J. Syst. Evol. Microbiol.">
        <title>The Global Catalogue of Microorganisms (GCM) 10K type strain sequencing project: providing services to taxonomists for standard genome sequencing and annotation.</title>
        <authorList>
            <consortium name="The Broad Institute Genomics Platform"/>
            <consortium name="The Broad Institute Genome Sequencing Center for Infectious Disease"/>
            <person name="Wu L."/>
            <person name="Ma J."/>
        </authorList>
    </citation>
    <scope>NUCLEOTIDE SEQUENCE [LARGE SCALE GENOMIC DNA]</scope>
    <source>
        <strain evidence="2">CGMCC 4.7177</strain>
    </source>
</reference>